<proteinExistence type="inferred from homology"/>
<gene>
    <name evidence="4" type="primary">Contig1382.g1516</name>
    <name evidence="4" type="ORF">STYLEM_10719</name>
</gene>
<evidence type="ECO:0000313" key="4">
    <source>
        <dbReference type="EMBL" id="CDW81695.1"/>
    </source>
</evidence>
<reference evidence="4 5" key="1">
    <citation type="submission" date="2014-06" db="EMBL/GenBank/DDBJ databases">
        <authorList>
            <person name="Swart Estienne"/>
        </authorList>
    </citation>
    <scope>NUCLEOTIDE SEQUENCE [LARGE SCALE GENOMIC DNA]</scope>
    <source>
        <strain evidence="4 5">130c</strain>
    </source>
</reference>
<dbReference type="OMA" id="NINMMAV"/>
<evidence type="ECO:0000313" key="5">
    <source>
        <dbReference type="Proteomes" id="UP000039865"/>
    </source>
</evidence>
<keyword evidence="3" id="KW-0560">Oxidoreductase</keyword>
<accession>A0A078AHD0</accession>
<dbReference type="InterPro" id="IPR051019">
    <property type="entry name" value="VLCFA-Steroid_DH"/>
</dbReference>
<dbReference type="SUPFAM" id="SSF51735">
    <property type="entry name" value="NAD(P)-binding Rossmann-fold domains"/>
    <property type="match status" value="1"/>
</dbReference>
<protein>
    <submittedName>
        <fullName evidence="4">Short chain dehydrogenase reductase family protein</fullName>
    </submittedName>
</protein>
<organism evidence="4 5">
    <name type="scientific">Stylonychia lemnae</name>
    <name type="common">Ciliate</name>
    <dbReference type="NCBI Taxonomy" id="5949"/>
    <lineage>
        <taxon>Eukaryota</taxon>
        <taxon>Sar</taxon>
        <taxon>Alveolata</taxon>
        <taxon>Ciliophora</taxon>
        <taxon>Intramacronucleata</taxon>
        <taxon>Spirotrichea</taxon>
        <taxon>Stichotrichia</taxon>
        <taxon>Sporadotrichida</taxon>
        <taxon>Oxytrichidae</taxon>
        <taxon>Stylonychinae</taxon>
        <taxon>Stylonychia</taxon>
    </lineage>
</organism>
<dbReference type="PROSITE" id="PS00061">
    <property type="entry name" value="ADH_SHORT"/>
    <property type="match status" value="1"/>
</dbReference>
<dbReference type="PANTHER" id="PTHR43899">
    <property type="entry name" value="RH59310P"/>
    <property type="match status" value="1"/>
</dbReference>
<dbReference type="Pfam" id="PF00106">
    <property type="entry name" value="adh_short"/>
    <property type="match status" value="1"/>
</dbReference>
<evidence type="ECO:0000256" key="2">
    <source>
        <dbReference type="ARBA" id="ARBA00006484"/>
    </source>
</evidence>
<dbReference type="InterPro" id="IPR036291">
    <property type="entry name" value="NAD(P)-bd_dom_sf"/>
</dbReference>
<dbReference type="Proteomes" id="UP000039865">
    <property type="component" value="Unassembled WGS sequence"/>
</dbReference>
<dbReference type="OrthoDB" id="1393670at2759"/>
<comment type="similarity">
    <text evidence="2">Belongs to the short-chain dehydrogenases/reductases (SDR) family.</text>
</comment>
<evidence type="ECO:0000256" key="3">
    <source>
        <dbReference type="ARBA" id="ARBA00023002"/>
    </source>
</evidence>
<sequence>MICSIVCVLWYVGVLKMLELLYRIIWMIRRALRTTDYLPDRYGKGSWAVVTGGTDGIGLEMAKELSRLGFNIINVARDSKKLKDSEVEIKKTNSTTQIRSIMFDFSKTIKPEDYQSQITDQINDCDVSILINNVGANQSGDFERVPIEKHKEMIDVGIMPGTILTKLLMDKMLKRPKRTAVLFTTSVQVLAPLGGVATYSASKVYLDYLAKSLSHENRHNMDVMTFQCGLVTTKFNGYYKGGFYAIKPQQAAFGALKDLGYEFSSHGHIYHDILAFLMRFKIKFLYNSFSDEMRTKSNKVLEKLSKQN</sequence>
<dbReference type="PANTHER" id="PTHR43899:SF13">
    <property type="entry name" value="RH59310P"/>
    <property type="match status" value="1"/>
</dbReference>
<dbReference type="InterPro" id="IPR020904">
    <property type="entry name" value="Sc_DH/Rdtase_CS"/>
</dbReference>
<dbReference type="Gene3D" id="3.40.50.720">
    <property type="entry name" value="NAD(P)-binding Rossmann-like Domain"/>
    <property type="match status" value="1"/>
</dbReference>
<dbReference type="PRINTS" id="PR00081">
    <property type="entry name" value="GDHRDH"/>
</dbReference>
<comment type="subcellular location">
    <subcellularLocation>
        <location evidence="1">Endoplasmic reticulum</location>
    </subcellularLocation>
</comment>
<dbReference type="InterPro" id="IPR002347">
    <property type="entry name" value="SDR_fam"/>
</dbReference>
<dbReference type="InParanoid" id="A0A078AHD0"/>
<evidence type="ECO:0000256" key="1">
    <source>
        <dbReference type="ARBA" id="ARBA00004240"/>
    </source>
</evidence>
<keyword evidence="5" id="KW-1185">Reference proteome</keyword>
<name>A0A078AHD0_STYLE</name>
<dbReference type="EMBL" id="CCKQ01010190">
    <property type="protein sequence ID" value="CDW81695.1"/>
    <property type="molecule type" value="Genomic_DNA"/>
</dbReference>
<dbReference type="GO" id="GO:0016491">
    <property type="term" value="F:oxidoreductase activity"/>
    <property type="evidence" value="ECO:0007669"/>
    <property type="project" value="UniProtKB-KW"/>
</dbReference>
<dbReference type="AlphaFoldDB" id="A0A078AHD0"/>
<dbReference type="PIRSF" id="PIRSF000126">
    <property type="entry name" value="11-beta-HSD1"/>
    <property type="match status" value="1"/>
</dbReference>
<dbReference type="GO" id="GO:0005783">
    <property type="term" value="C:endoplasmic reticulum"/>
    <property type="evidence" value="ECO:0007669"/>
    <property type="project" value="UniProtKB-SubCell"/>
</dbReference>